<dbReference type="EMBL" id="MCFH01000051">
    <property type="protein sequence ID" value="ORX43677.1"/>
    <property type="molecule type" value="Genomic_DNA"/>
</dbReference>
<evidence type="ECO:0000313" key="1">
    <source>
        <dbReference type="EMBL" id="ORX43677.1"/>
    </source>
</evidence>
<dbReference type="Proteomes" id="UP000193719">
    <property type="component" value="Unassembled WGS sequence"/>
</dbReference>
<keyword evidence="2" id="KW-1185">Reference proteome</keyword>
<reference evidence="1 2" key="1">
    <citation type="submission" date="2016-08" db="EMBL/GenBank/DDBJ databases">
        <title>Genomes of anaerobic fungi encode conserved fungal cellulosomes for biomass hydrolysis.</title>
        <authorList>
            <consortium name="DOE Joint Genome Institute"/>
            <person name="Haitjema C.H."/>
            <person name="Gilmore S.P."/>
            <person name="Henske J.K."/>
            <person name="Solomon K.V."/>
            <person name="De Groot R."/>
            <person name="Kuo A."/>
            <person name="Mondo S.J."/>
            <person name="Salamov A.A."/>
            <person name="Labutti K."/>
            <person name="Zhao Z."/>
            <person name="Chiniquy J."/>
            <person name="Barry K."/>
            <person name="Brewer H.M."/>
            <person name="Purvine S.O."/>
            <person name="Wright A.T."/>
            <person name="Boxma B."/>
            <person name="Van Alen T."/>
            <person name="Hackstein J.H."/>
            <person name="Baker S.E."/>
            <person name="Grigoriev I.V."/>
            <person name="O'Malley M.A."/>
        </authorList>
    </citation>
    <scope>NUCLEOTIDE SEQUENCE [LARGE SCALE GENOMIC DNA]</scope>
    <source>
        <strain evidence="2">finn</strain>
    </source>
</reference>
<evidence type="ECO:0000313" key="2">
    <source>
        <dbReference type="Proteomes" id="UP000193719"/>
    </source>
</evidence>
<protein>
    <submittedName>
        <fullName evidence="1">Uncharacterized protein</fullName>
    </submittedName>
</protein>
<organism evidence="1 2">
    <name type="scientific">Piromyces finnis</name>
    <dbReference type="NCBI Taxonomy" id="1754191"/>
    <lineage>
        <taxon>Eukaryota</taxon>
        <taxon>Fungi</taxon>
        <taxon>Fungi incertae sedis</taxon>
        <taxon>Chytridiomycota</taxon>
        <taxon>Chytridiomycota incertae sedis</taxon>
        <taxon>Neocallimastigomycetes</taxon>
        <taxon>Neocallimastigales</taxon>
        <taxon>Neocallimastigaceae</taxon>
        <taxon>Piromyces</taxon>
    </lineage>
</organism>
<sequence>MINNENENEDDYEEYSDNDIKLLYEKLTKFILFIETFQKYIIIIVDFINFMDSIFIDFTEMFILKILDNTFMKVNKKISIGNDIIFNLYESLVYCILNYKYNFNVISNELFNELLKKLKLFLTL</sequence>
<gene>
    <name evidence="1" type="ORF">BCR36DRAFT_373825</name>
</gene>
<proteinExistence type="predicted"/>
<dbReference type="AlphaFoldDB" id="A0A1Y1UYV8"/>
<dbReference type="STRING" id="1754191.A0A1Y1UYV8"/>
<accession>A0A1Y1UYV8</accession>
<reference evidence="1 2" key="2">
    <citation type="submission" date="2016-08" db="EMBL/GenBank/DDBJ databases">
        <title>Pervasive Adenine N6-methylation of Active Genes in Fungi.</title>
        <authorList>
            <consortium name="DOE Joint Genome Institute"/>
            <person name="Mondo S.J."/>
            <person name="Dannebaum R.O."/>
            <person name="Kuo R.C."/>
            <person name="Labutti K."/>
            <person name="Haridas S."/>
            <person name="Kuo A."/>
            <person name="Salamov A."/>
            <person name="Ahrendt S.R."/>
            <person name="Lipzen A."/>
            <person name="Sullivan W."/>
            <person name="Andreopoulos W.B."/>
            <person name="Clum A."/>
            <person name="Lindquist E."/>
            <person name="Daum C."/>
            <person name="Ramamoorthy G.K."/>
            <person name="Gryganskyi A."/>
            <person name="Culley D."/>
            <person name="Magnuson J.K."/>
            <person name="James T.Y."/>
            <person name="O'Malley M.A."/>
            <person name="Stajich J.E."/>
            <person name="Spatafora J.W."/>
            <person name="Visel A."/>
            <person name="Grigoriev I.V."/>
        </authorList>
    </citation>
    <scope>NUCLEOTIDE SEQUENCE [LARGE SCALE GENOMIC DNA]</scope>
    <source>
        <strain evidence="2">finn</strain>
    </source>
</reference>
<comment type="caution">
    <text evidence="1">The sequence shown here is derived from an EMBL/GenBank/DDBJ whole genome shotgun (WGS) entry which is preliminary data.</text>
</comment>
<name>A0A1Y1UYV8_9FUNG</name>